<reference evidence="1 2" key="1">
    <citation type="submission" date="2010-08" db="EMBL/GenBank/DDBJ databases">
        <title>The draft genome of Desulfovibrio fructosovorans JJ.</title>
        <authorList>
            <consortium name="US DOE Joint Genome Institute (JGI-PGF)"/>
            <person name="Lucas S."/>
            <person name="Copeland A."/>
            <person name="Lapidus A."/>
            <person name="Cheng J.-F."/>
            <person name="Bruce D."/>
            <person name="Goodwin L."/>
            <person name="Pitluck S."/>
            <person name="Land M.L."/>
            <person name="Hauser L."/>
            <person name="Chang Y.-J."/>
            <person name="Jeffries C."/>
            <person name="Wall J.D."/>
            <person name="Stahl D.A."/>
            <person name="Arkin A.P."/>
            <person name="Dehal P."/>
            <person name="Stolyar S.M."/>
            <person name="Hazen T.C."/>
            <person name="Woyke T.J."/>
        </authorList>
    </citation>
    <scope>NUCLEOTIDE SEQUENCE [LARGE SCALE GENOMIC DNA]</scope>
    <source>
        <strain evidence="1 2">JJ</strain>
    </source>
</reference>
<dbReference type="SUPFAM" id="SSF55729">
    <property type="entry name" value="Acyl-CoA N-acyltransferases (Nat)"/>
    <property type="match status" value="1"/>
</dbReference>
<evidence type="ECO:0008006" key="3">
    <source>
        <dbReference type="Google" id="ProtNLM"/>
    </source>
</evidence>
<proteinExistence type="predicted"/>
<dbReference type="AlphaFoldDB" id="E1JYG3"/>
<dbReference type="Pfam" id="PF04339">
    <property type="entry name" value="FemAB_like"/>
    <property type="match status" value="1"/>
</dbReference>
<name>E1JYG3_SOLFR</name>
<comment type="caution">
    <text evidence="1">The sequence shown here is derived from an EMBL/GenBank/DDBJ whole genome shotgun (WGS) entry which is preliminary data.</text>
</comment>
<evidence type="ECO:0000313" key="1">
    <source>
        <dbReference type="EMBL" id="EFL50547.1"/>
    </source>
</evidence>
<dbReference type="PANTHER" id="PTHR47017">
    <property type="entry name" value="ACYL-COA"/>
    <property type="match status" value="1"/>
</dbReference>
<dbReference type="Proteomes" id="UP000006250">
    <property type="component" value="Unassembled WGS sequence"/>
</dbReference>
<gene>
    <name evidence="1" type="ORF">DesfrDRAFT_2662</name>
</gene>
<accession>E1JYG3</accession>
<keyword evidence="2" id="KW-1185">Reference proteome</keyword>
<sequence>MTVPADQLTLRFVHSMGEAEQLEWDALAAPLDTPFFEWAWLKLLEDSGSASPAKGWYPNHLLAHTSGKLVGAVPLYLKWHSDGEFVFDQLWGEAASRLGLPYYPRLVGASPFTPATGLRFLMDPQCNQTRLSRRLFESIEQFCLGNAVKGAAFLFTEPDFAAASEDYGFTAWRHQGYLWRNRQYGGFDDFLATLNTNRRKAIRHERRALAEAGIEVTVVSGSDIPDTFFPIMRELYDKTNAKFGPWGCRYLTPEFFEGLPAAFRHRLAFAAAFKAGRRDPVALALLAHKNDLLFGRYWGAFEDIPFLHFELCYYAPIAWGIANGITRYDPGMGGAHKARRGFVSVSSYSSHRFFDPRMDMIFRTHIDRVNQLEKHYIDELNELLPTKRSG</sequence>
<dbReference type="OrthoDB" id="9776898at2"/>
<dbReference type="STRING" id="596151.DesfrDRAFT_2662"/>
<organism evidence="1 2">
    <name type="scientific">Solidesulfovibrio fructosivorans JJ]</name>
    <dbReference type="NCBI Taxonomy" id="596151"/>
    <lineage>
        <taxon>Bacteria</taxon>
        <taxon>Pseudomonadati</taxon>
        <taxon>Thermodesulfobacteriota</taxon>
        <taxon>Desulfovibrionia</taxon>
        <taxon>Desulfovibrionales</taxon>
        <taxon>Desulfovibrionaceae</taxon>
        <taxon>Solidesulfovibrio</taxon>
    </lineage>
</organism>
<dbReference type="PANTHER" id="PTHR47017:SF1">
    <property type="entry name" value="ACYL-COA"/>
    <property type="match status" value="1"/>
</dbReference>
<dbReference type="InterPro" id="IPR016181">
    <property type="entry name" value="Acyl_CoA_acyltransferase"/>
</dbReference>
<dbReference type="eggNOG" id="COG3146">
    <property type="taxonomic scope" value="Bacteria"/>
</dbReference>
<evidence type="ECO:0000313" key="2">
    <source>
        <dbReference type="Proteomes" id="UP000006250"/>
    </source>
</evidence>
<dbReference type="InterPro" id="IPR007434">
    <property type="entry name" value="FemAB-like"/>
</dbReference>
<dbReference type="EMBL" id="AECZ01000018">
    <property type="protein sequence ID" value="EFL50547.1"/>
    <property type="molecule type" value="Genomic_DNA"/>
</dbReference>
<dbReference type="RefSeq" id="WP_005994621.1">
    <property type="nucleotide sequence ID" value="NZ_AECZ01000018.1"/>
</dbReference>
<dbReference type="Gene3D" id="3.40.630.30">
    <property type="match status" value="1"/>
</dbReference>
<protein>
    <recommendedName>
        <fullName evidence="3">BioF2-like acetyltransferase domain-containing protein</fullName>
    </recommendedName>
</protein>